<reference evidence="1" key="1">
    <citation type="journal article" date="2019" name="bioRxiv">
        <title>The Genome of the Zebra Mussel, Dreissena polymorpha: A Resource for Invasive Species Research.</title>
        <authorList>
            <person name="McCartney M.A."/>
            <person name="Auch B."/>
            <person name="Kono T."/>
            <person name="Mallez S."/>
            <person name="Zhang Y."/>
            <person name="Obille A."/>
            <person name="Becker A."/>
            <person name="Abrahante J.E."/>
            <person name="Garbe J."/>
            <person name="Badalamenti J.P."/>
            <person name="Herman A."/>
            <person name="Mangelson H."/>
            <person name="Liachko I."/>
            <person name="Sullivan S."/>
            <person name="Sone E.D."/>
            <person name="Koren S."/>
            <person name="Silverstein K.A.T."/>
            <person name="Beckman K.B."/>
            <person name="Gohl D.M."/>
        </authorList>
    </citation>
    <scope>NUCLEOTIDE SEQUENCE</scope>
    <source>
        <strain evidence="1">Duluth1</strain>
        <tissue evidence="1">Whole animal</tissue>
    </source>
</reference>
<proteinExistence type="predicted"/>
<evidence type="ECO:0000313" key="2">
    <source>
        <dbReference type="Proteomes" id="UP000828390"/>
    </source>
</evidence>
<comment type="caution">
    <text evidence="1">The sequence shown here is derived from an EMBL/GenBank/DDBJ whole genome shotgun (WGS) entry which is preliminary data.</text>
</comment>
<evidence type="ECO:0000313" key="1">
    <source>
        <dbReference type="EMBL" id="KAH3854903.1"/>
    </source>
</evidence>
<dbReference type="AlphaFoldDB" id="A0A9D4LAK6"/>
<gene>
    <name evidence="1" type="ORF">DPMN_097463</name>
</gene>
<keyword evidence="2" id="KW-1185">Reference proteome</keyword>
<dbReference type="Proteomes" id="UP000828390">
    <property type="component" value="Unassembled WGS sequence"/>
</dbReference>
<protein>
    <submittedName>
        <fullName evidence="1">Uncharacterized protein</fullName>
    </submittedName>
</protein>
<sequence length="65" mass="7237">MKDDKDRSIAYFLSSSRHNDGSSSLHGSLKTLDVLDRKWSPFSRAIETHVTGKLLSANVQAARYA</sequence>
<name>A0A9D4LAK6_DREPO</name>
<organism evidence="1 2">
    <name type="scientific">Dreissena polymorpha</name>
    <name type="common">Zebra mussel</name>
    <name type="synonym">Mytilus polymorpha</name>
    <dbReference type="NCBI Taxonomy" id="45954"/>
    <lineage>
        <taxon>Eukaryota</taxon>
        <taxon>Metazoa</taxon>
        <taxon>Spiralia</taxon>
        <taxon>Lophotrochozoa</taxon>
        <taxon>Mollusca</taxon>
        <taxon>Bivalvia</taxon>
        <taxon>Autobranchia</taxon>
        <taxon>Heteroconchia</taxon>
        <taxon>Euheterodonta</taxon>
        <taxon>Imparidentia</taxon>
        <taxon>Neoheterodontei</taxon>
        <taxon>Myida</taxon>
        <taxon>Dreissenoidea</taxon>
        <taxon>Dreissenidae</taxon>
        <taxon>Dreissena</taxon>
    </lineage>
</organism>
<accession>A0A9D4LAK6</accession>
<reference evidence="1" key="2">
    <citation type="submission" date="2020-11" db="EMBL/GenBank/DDBJ databases">
        <authorList>
            <person name="McCartney M.A."/>
            <person name="Auch B."/>
            <person name="Kono T."/>
            <person name="Mallez S."/>
            <person name="Becker A."/>
            <person name="Gohl D.M."/>
            <person name="Silverstein K.A.T."/>
            <person name="Koren S."/>
            <person name="Bechman K.B."/>
            <person name="Herman A."/>
            <person name="Abrahante J.E."/>
            <person name="Garbe J."/>
        </authorList>
    </citation>
    <scope>NUCLEOTIDE SEQUENCE</scope>
    <source>
        <strain evidence="1">Duluth1</strain>
        <tissue evidence="1">Whole animal</tissue>
    </source>
</reference>
<dbReference type="EMBL" id="JAIWYP010000003">
    <property type="protein sequence ID" value="KAH3854903.1"/>
    <property type="molecule type" value="Genomic_DNA"/>
</dbReference>